<protein>
    <submittedName>
        <fullName evidence="7">LysR family transcriptional regulator</fullName>
    </submittedName>
</protein>
<evidence type="ECO:0000256" key="5">
    <source>
        <dbReference type="SAM" id="MobiDB-lite"/>
    </source>
</evidence>
<evidence type="ECO:0000256" key="2">
    <source>
        <dbReference type="ARBA" id="ARBA00023015"/>
    </source>
</evidence>
<dbReference type="InterPro" id="IPR036390">
    <property type="entry name" value="WH_DNA-bd_sf"/>
</dbReference>
<sequence>MPRYFAAVAEAETLTRAAEVLFVSQPALTQQIRRLERGRMPFLPRKPCGRSGPAPGRRPEHRRADLGGVLCGMHRGW</sequence>
<name>A0A927EWL3_9ACTN</name>
<feature type="domain" description="HTH lysR-type" evidence="6">
    <location>
        <begin position="1"/>
        <end position="37"/>
    </location>
</feature>
<dbReference type="InterPro" id="IPR000847">
    <property type="entry name" value="LysR_HTH_N"/>
</dbReference>
<evidence type="ECO:0000313" key="7">
    <source>
        <dbReference type="EMBL" id="MBD3930978.1"/>
    </source>
</evidence>
<keyword evidence="8" id="KW-1185">Reference proteome</keyword>
<evidence type="ECO:0000256" key="4">
    <source>
        <dbReference type="ARBA" id="ARBA00023163"/>
    </source>
</evidence>
<gene>
    <name evidence="7" type="ORF">IF129_05300</name>
</gene>
<evidence type="ECO:0000259" key="6">
    <source>
        <dbReference type="PROSITE" id="PS50931"/>
    </source>
</evidence>
<dbReference type="Gene3D" id="1.10.10.10">
    <property type="entry name" value="Winged helix-like DNA-binding domain superfamily/Winged helix DNA-binding domain"/>
    <property type="match status" value="1"/>
</dbReference>
<evidence type="ECO:0000313" key="8">
    <source>
        <dbReference type="Proteomes" id="UP000632289"/>
    </source>
</evidence>
<dbReference type="AlphaFoldDB" id="A0A927EWL3"/>
<dbReference type="PANTHER" id="PTHR30346:SF0">
    <property type="entry name" value="HCA OPERON TRANSCRIPTIONAL ACTIVATOR HCAR"/>
    <property type="match status" value="1"/>
</dbReference>
<comment type="similarity">
    <text evidence="1">Belongs to the LysR transcriptional regulatory family.</text>
</comment>
<evidence type="ECO:0000256" key="3">
    <source>
        <dbReference type="ARBA" id="ARBA00023125"/>
    </source>
</evidence>
<dbReference type="SUPFAM" id="SSF46785">
    <property type="entry name" value="Winged helix' DNA-binding domain"/>
    <property type="match status" value="1"/>
</dbReference>
<organism evidence="7 8">
    <name type="scientific">Streptomyces chumphonensis</name>
    <dbReference type="NCBI Taxonomy" id="1214925"/>
    <lineage>
        <taxon>Bacteria</taxon>
        <taxon>Bacillati</taxon>
        <taxon>Actinomycetota</taxon>
        <taxon>Actinomycetes</taxon>
        <taxon>Kitasatosporales</taxon>
        <taxon>Streptomycetaceae</taxon>
        <taxon>Streptomyces</taxon>
    </lineage>
</organism>
<dbReference type="GO" id="GO:0003677">
    <property type="term" value="F:DNA binding"/>
    <property type="evidence" value="ECO:0007669"/>
    <property type="project" value="UniProtKB-KW"/>
</dbReference>
<keyword evidence="3" id="KW-0238">DNA-binding</keyword>
<comment type="caution">
    <text evidence="7">The sequence shown here is derived from an EMBL/GenBank/DDBJ whole genome shotgun (WGS) entry which is preliminary data.</text>
</comment>
<dbReference type="PANTHER" id="PTHR30346">
    <property type="entry name" value="TRANSCRIPTIONAL DUAL REGULATOR HCAR-RELATED"/>
    <property type="match status" value="1"/>
</dbReference>
<dbReference type="PROSITE" id="PS50931">
    <property type="entry name" value="HTH_LYSR"/>
    <property type="match status" value="1"/>
</dbReference>
<dbReference type="PRINTS" id="PR00039">
    <property type="entry name" value="HTHLYSR"/>
</dbReference>
<feature type="region of interest" description="Disordered" evidence="5">
    <location>
        <begin position="39"/>
        <end position="63"/>
    </location>
</feature>
<dbReference type="EMBL" id="JACXYU010000001">
    <property type="protein sequence ID" value="MBD3930978.1"/>
    <property type="molecule type" value="Genomic_DNA"/>
</dbReference>
<accession>A0A927EWL3</accession>
<dbReference type="Pfam" id="PF00126">
    <property type="entry name" value="HTH_1"/>
    <property type="match status" value="1"/>
</dbReference>
<dbReference type="InterPro" id="IPR036388">
    <property type="entry name" value="WH-like_DNA-bd_sf"/>
</dbReference>
<dbReference type="GO" id="GO:0003700">
    <property type="term" value="F:DNA-binding transcription factor activity"/>
    <property type="evidence" value="ECO:0007669"/>
    <property type="project" value="InterPro"/>
</dbReference>
<reference evidence="7" key="1">
    <citation type="submission" date="2020-09" db="EMBL/GenBank/DDBJ databases">
        <title>Secondary metabolite and genome analysis of marine Streptomyces chumphonensis KK1-2T.</title>
        <authorList>
            <person name="Phongsopitanun W."/>
            <person name="Kanchanasin P."/>
            <person name="Pittayakhajonwut P."/>
            <person name="Suwanborirux K."/>
            <person name="Tanasupawat S."/>
        </authorList>
    </citation>
    <scope>NUCLEOTIDE SEQUENCE</scope>
    <source>
        <strain evidence="7">KK1-2</strain>
    </source>
</reference>
<keyword evidence="2" id="KW-0805">Transcription regulation</keyword>
<evidence type="ECO:0000256" key="1">
    <source>
        <dbReference type="ARBA" id="ARBA00009437"/>
    </source>
</evidence>
<proteinExistence type="inferred from homology"/>
<dbReference type="GO" id="GO:0032993">
    <property type="term" value="C:protein-DNA complex"/>
    <property type="evidence" value="ECO:0007669"/>
    <property type="project" value="TreeGrafter"/>
</dbReference>
<keyword evidence="4" id="KW-0804">Transcription</keyword>
<dbReference type="Proteomes" id="UP000632289">
    <property type="component" value="Unassembled WGS sequence"/>
</dbReference>